<evidence type="ECO:0000313" key="2">
    <source>
        <dbReference type="EMBL" id="MDO6575753.1"/>
    </source>
</evidence>
<comment type="caution">
    <text evidence="2">The sequence shown here is derived from an EMBL/GenBank/DDBJ whole genome shotgun (WGS) entry which is preliminary data.</text>
</comment>
<protein>
    <submittedName>
        <fullName evidence="2">Uncharacterized protein</fullName>
    </submittedName>
</protein>
<reference evidence="2" key="1">
    <citation type="submission" date="2023-07" db="EMBL/GenBank/DDBJ databases">
        <title>Genome content predicts the carbon catabolic preferences of heterotrophic bacteria.</title>
        <authorList>
            <person name="Gralka M."/>
        </authorList>
    </citation>
    <scope>NUCLEOTIDE SEQUENCE</scope>
    <source>
        <strain evidence="2">F2M12</strain>
    </source>
</reference>
<keyword evidence="1" id="KW-1133">Transmembrane helix</keyword>
<dbReference type="Proteomes" id="UP001170717">
    <property type="component" value="Unassembled WGS sequence"/>
</dbReference>
<evidence type="ECO:0000313" key="3">
    <source>
        <dbReference type="Proteomes" id="UP001170717"/>
    </source>
</evidence>
<accession>A0AAW7YZX5</accession>
<name>A0AAW7YZX5_9ALTE</name>
<gene>
    <name evidence="2" type="ORF">Q4527_00010</name>
</gene>
<keyword evidence="1" id="KW-0812">Transmembrane</keyword>
<feature type="transmembrane region" description="Helical" evidence="1">
    <location>
        <begin position="42"/>
        <end position="61"/>
    </location>
</feature>
<dbReference type="AlphaFoldDB" id="A0AAW7YZX5"/>
<sequence length="76" mass="8138">MTKRNKIGTWSMLIVALLVFMAAAFVIGSTIGSMYVLGSFELSFLEVGIICGGITSISVFVRCVKQLKSNSELAST</sequence>
<proteinExistence type="predicted"/>
<feature type="transmembrane region" description="Helical" evidence="1">
    <location>
        <begin position="12"/>
        <end position="36"/>
    </location>
</feature>
<evidence type="ECO:0000256" key="1">
    <source>
        <dbReference type="SAM" id="Phobius"/>
    </source>
</evidence>
<organism evidence="2 3">
    <name type="scientific">Alteromonas stellipolaris</name>
    <dbReference type="NCBI Taxonomy" id="233316"/>
    <lineage>
        <taxon>Bacteria</taxon>
        <taxon>Pseudomonadati</taxon>
        <taxon>Pseudomonadota</taxon>
        <taxon>Gammaproteobacteria</taxon>
        <taxon>Alteromonadales</taxon>
        <taxon>Alteromonadaceae</taxon>
        <taxon>Alteromonas/Salinimonas group</taxon>
        <taxon>Alteromonas</taxon>
    </lineage>
</organism>
<dbReference type="EMBL" id="JAUOQI010000001">
    <property type="protein sequence ID" value="MDO6575753.1"/>
    <property type="molecule type" value="Genomic_DNA"/>
</dbReference>
<keyword evidence="1" id="KW-0472">Membrane</keyword>
<dbReference type="RefSeq" id="WP_303537716.1">
    <property type="nucleotide sequence ID" value="NZ_JAUOQI010000001.1"/>
</dbReference>